<evidence type="ECO:0000256" key="8">
    <source>
        <dbReference type="ARBA" id="ARBA00022617"/>
    </source>
</evidence>
<dbReference type="GO" id="GO:0020037">
    <property type="term" value="F:heme binding"/>
    <property type="evidence" value="ECO:0007669"/>
    <property type="project" value="InterPro"/>
</dbReference>
<evidence type="ECO:0000313" key="17">
    <source>
        <dbReference type="Proteomes" id="UP000030512"/>
    </source>
</evidence>
<proteinExistence type="predicted"/>
<keyword evidence="11" id="KW-0249">Electron transport</keyword>
<feature type="transmembrane region" description="Helical" evidence="15">
    <location>
        <begin position="24"/>
        <end position="44"/>
    </location>
</feature>
<evidence type="ECO:0000256" key="13">
    <source>
        <dbReference type="ARBA" id="ARBA00023004"/>
    </source>
</evidence>
<evidence type="ECO:0000256" key="3">
    <source>
        <dbReference type="ARBA" id="ARBA00004141"/>
    </source>
</evidence>
<dbReference type="GO" id="GO:0016020">
    <property type="term" value="C:membrane"/>
    <property type="evidence" value="ECO:0007669"/>
    <property type="project" value="UniProtKB-SubCell"/>
</dbReference>
<dbReference type="InterPro" id="IPR000701">
    <property type="entry name" value="SuccDH_FuR_B_TM-su"/>
</dbReference>
<comment type="cofactor">
    <cofactor evidence="1">
        <name>heme</name>
        <dbReference type="ChEBI" id="CHEBI:30413"/>
    </cofactor>
</comment>
<gene>
    <name evidence="16" type="ORF">JT25_017580</name>
</gene>
<evidence type="ECO:0000256" key="10">
    <source>
        <dbReference type="ARBA" id="ARBA00022723"/>
    </source>
</evidence>
<evidence type="ECO:0000256" key="4">
    <source>
        <dbReference type="ARBA" id="ARBA00005163"/>
    </source>
</evidence>
<keyword evidence="6" id="KW-0813">Transport</keyword>
<comment type="subcellular location">
    <subcellularLocation>
        <location evidence="3">Membrane</location>
        <topology evidence="3">Multi-pass membrane protein</topology>
    </subcellularLocation>
</comment>
<feature type="transmembrane region" description="Helical" evidence="15">
    <location>
        <begin position="65"/>
        <end position="87"/>
    </location>
</feature>
<dbReference type="RefSeq" id="WP_036277631.1">
    <property type="nucleotide sequence ID" value="NZ_CP014476.1"/>
</dbReference>
<reference evidence="16 17" key="1">
    <citation type="journal article" date="2015" name="Environ. Microbiol.">
        <title>Methane oxidation coupled to nitrate reduction under hypoxia by the Gammaproteobacterium Methylomonas denitrificans, sp. nov. type strain FJG1.</title>
        <authorList>
            <person name="Kits K.D."/>
            <person name="Klotz M.G."/>
            <person name="Stein L.Y."/>
        </authorList>
    </citation>
    <scope>NUCLEOTIDE SEQUENCE [LARGE SCALE GENOMIC DNA]</scope>
    <source>
        <strain evidence="16 17">FJG1</strain>
    </source>
</reference>
<evidence type="ECO:0000256" key="11">
    <source>
        <dbReference type="ARBA" id="ARBA00022982"/>
    </source>
</evidence>
<dbReference type="EMBL" id="CP014476">
    <property type="protein sequence ID" value="AMK78274.1"/>
    <property type="molecule type" value="Genomic_DNA"/>
</dbReference>
<evidence type="ECO:0000256" key="14">
    <source>
        <dbReference type="ARBA" id="ARBA00023136"/>
    </source>
</evidence>
<keyword evidence="8" id="KW-0349">Heme</keyword>
<dbReference type="InterPro" id="IPR034804">
    <property type="entry name" value="SQR/QFR_C/D"/>
</dbReference>
<evidence type="ECO:0000256" key="9">
    <source>
        <dbReference type="ARBA" id="ARBA00022692"/>
    </source>
</evidence>
<evidence type="ECO:0000256" key="6">
    <source>
        <dbReference type="ARBA" id="ARBA00022448"/>
    </source>
</evidence>
<dbReference type="Proteomes" id="UP000030512">
    <property type="component" value="Chromosome"/>
</dbReference>
<dbReference type="NCBIfam" id="TIGR02968">
    <property type="entry name" value="succ_dehyd_anc"/>
    <property type="match status" value="1"/>
</dbReference>
<dbReference type="SUPFAM" id="SSF81343">
    <property type="entry name" value="Fumarate reductase respiratory complex transmembrane subunits"/>
    <property type="match status" value="1"/>
</dbReference>
<dbReference type="CDD" id="cd03495">
    <property type="entry name" value="SQR_TypeC_SdhD_like"/>
    <property type="match status" value="1"/>
</dbReference>
<name>A0A126T927_9GAMM</name>
<accession>A0A126T927</accession>
<keyword evidence="10" id="KW-0479">Metal-binding</keyword>
<keyword evidence="17" id="KW-1185">Reference proteome</keyword>
<protein>
    <recommendedName>
        <fullName evidence="5">Succinate dehydrogenase hydrophobic membrane anchor subunit</fullName>
    </recommendedName>
</protein>
<sequence length="126" mass="13712">MDYKALLEKAADFFSVHSGSGHFWYQRVTAVALVPLSIWLIVLLNKALNAPYAATVDWLSSPINTLAIVAWTVAVVYHAALGVQVVIEDYVSTIPVRNLAIRATNLIFLVLGVAALLAIIIILLAR</sequence>
<evidence type="ECO:0000256" key="1">
    <source>
        <dbReference type="ARBA" id="ARBA00001971"/>
    </source>
</evidence>
<dbReference type="GO" id="GO:0046872">
    <property type="term" value="F:metal ion binding"/>
    <property type="evidence" value="ECO:0007669"/>
    <property type="project" value="UniProtKB-KW"/>
</dbReference>
<organism evidence="16 17">
    <name type="scientific">Methylomonas denitrificans</name>
    <dbReference type="NCBI Taxonomy" id="1538553"/>
    <lineage>
        <taxon>Bacteria</taxon>
        <taxon>Pseudomonadati</taxon>
        <taxon>Pseudomonadota</taxon>
        <taxon>Gammaproteobacteria</taxon>
        <taxon>Methylococcales</taxon>
        <taxon>Methylococcaceae</taxon>
        <taxon>Methylomonas</taxon>
    </lineage>
</organism>
<evidence type="ECO:0000256" key="12">
    <source>
        <dbReference type="ARBA" id="ARBA00022989"/>
    </source>
</evidence>
<dbReference type="OrthoDB" id="9809280at2"/>
<keyword evidence="7" id="KW-0816">Tricarboxylic acid cycle</keyword>
<dbReference type="KEGG" id="mdn:JT25_017580"/>
<dbReference type="AlphaFoldDB" id="A0A126T927"/>
<evidence type="ECO:0000256" key="2">
    <source>
        <dbReference type="ARBA" id="ARBA00004050"/>
    </source>
</evidence>
<dbReference type="UniPathway" id="UPA00223"/>
<dbReference type="Pfam" id="PF01127">
    <property type="entry name" value="Sdh_cyt"/>
    <property type="match status" value="1"/>
</dbReference>
<keyword evidence="12 15" id="KW-1133">Transmembrane helix</keyword>
<keyword evidence="14 15" id="KW-0472">Membrane</keyword>
<keyword evidence="13" id="KW-0408">Iron</keyword>
<dbReference type="GO" id="GO:0006099">
    <property type="term" value="P:tricarboxylic acid cycle"/>
    <property type="evidence" value="ECO:0007669"/>
    <property type="project" value="UniProtKB-UniPathway"/>
</dbReference>
<comment type="function">
    <text evidence="2">Membrane-anchoring subunit of succinate dehydrogenase (SDH).</text>
</comment>
<comment type="pathway">
    <text evidence="4">Carbohydrate metabolism; tricarboxylic acid cycle.</text>
</comment>
<evidence type="ECO:0000256" key="7">
    <source>
        <dbReference type="ARBA" id="ARBA00022532"/>
    </source>
</evidence>
<evidence type="ECO:0000256" key="15">
    <source>
        <dbReference type="SAM" id="Phobius"/>
    </source>
</evidence>
<dbReference type="STRING" id="1538553.JT25_017580"/>
<evidence type="ECO:0000313" key="16">
    <source>
        <dbReference type="EMBL" id="AMK78274.1"/>
    </source>
</evidence>
<dbReference type="Gene3D" id="1.20.1300.10">
    <property type="entry name" value="Fumarate reductase/succinate dehydrogenase, transmembrane subunit"/>
    <property type="match status" value="1"/>
</dbReference>
<keyword evidence="9 15" id="KW-0812">Transmembrane</keyword>
<dbReference type="InterPro" id="IPR014312">
    <property type="entry name" value="Succ_DH_anchor"/>
</dbReference>
<evidence type="ECO:0000256" key="5">
    <source>
        <dbReference type="ARBA" id="ARBA00019425"/>
    </source>
</evidence>
<feature type="transmembrane region" description="Helical" evidence="15">
    <location>
        <begin position="99"/>
        <end position="125"/>
    </location>
</feature>